<feature type="domain" description="Peptidase C14 caspase" evidence="2">
    <location>
        <begin position="2"/>
        <end position="215"/>
    </location>
</feature>
<dbReference type="PANTHER" id="PTHR45982:SF1">
    <property type="entry name" value="REGULATOR OF CHROMOSOME CONDENSATION"/>
    <property type="match status" value="1"/>
</dbReference>
<dbReference type="NCBIfam" id="NF047832">
    <property type="entry name" value="caspase_w_EACC1"/>
    <property type="match status" value="1"/>
</dbReference>
<dbReference type="PROSITE" id="PS00018">
    <property type="entry name" value="EF_HAND_1"/>
    <property type="match status" value="1"/>
</dbReference>
<gene>
    <name evidence="3" type="ORF">ACFY35_33600</name>
</gene>
<sequence length="589" mass="60509">MLLGCGSYADASLPRLRSPGLDVEELARVLRDAGYDQVAAEIDGTARQGQLAVEAFLAGASVDDALNIVYLSCHGVLDQRGKLHFAFADTEQQYLRATAVAAEWVRDRIYDSRSRATVVLVDCCFSGGFITGMQARSGSEAVEELVRGLPEGSGVAVLTASGQRDASFEDASSAVVRPSYFTDALVTGIGTGAADLDRDGRITIDELYEYVYHHVVSGPSPQRPRRFDMGEGTLVVTETAMTPEAGVAVAVPTPITPPRPAPAAVPPAPAWPRSMTRAGPTARPAPPATVDTASSPRAGVSAVAGNVVGWGGRNTSFTLALTSAVDFGRLAVPAGLRDITVISAGDRHGLALAVDGHVVAWGDNAFGQARVPRRLGRVRTIAAGGAHNLAVRSDGSVTGWGNNHSGQVRAPKSLGNAVGVAAGGWHSLALLSDGTVAAWGENGDGQARVPPGLRGVVEISAGDAHSVALHADGTVSAWGRNDHGQSTVLAEAVGVSAVAAGTAYTVAVRTDGTLLSWGHAPAGSPRRLPGGAAQVAAGESHCLALGVDGTVRAWGDNTYEQCVVPDGLGRFLMIAAGRLFNIALIAPDG</sequence>
<dbReference type="InterPro" id="IPR000408">
    <property type="entry name" value="Reg_chr_condens"/>
</dbReference>
<evidence type="ECO:0000313" key="4">
    <source>
        <dbReference type="Proteomes" id="UP001602245"/>
    </source>
</evidence>
<dbReference type="InterPro" id="IPR051553">
    <property type="entry name" value="Ran_GTPase-activating"/>
</dbReference>
<evidence type="ECO:0000256" key="1">
    <source>
        <dbReference type="SAM" id="MobiDB-lite"/>
    </source>
</evidence>
<dbReference type="InterPro" id="IPR029030">
    <property type="entry name" value="Caspase-like_dom_sf"/>
</dbReference>
<feature type="compositionally biased region" description="Pro residues" evidence="1">
    <location>
        <begin position="259"/>
        <end position="270"/>
    </location>
</feature>
<comment type="caution">
    <text evidence="3">The sequence shown here is derived from an EMBL/GenBank/DDBJ whole genome shotgun (WGS) entry which is preliminary data.</text>
</comment>
<protein>
    <submittedName>
        <fullName evidence="3">Caspase family protein</fullName>
    </submittedName>
</protein>
<dbReference type="InterPro" id="IPR018247">
    <property type="entry name" value="EF_Hand_1_Ca_BS"/>
</dbReference>
<dbReference type="PROSITE" id="PS50012">
    <property type="entry name" value="RCC1_3"/>
    <property type="match status" value="4"/>
</dbReference>
<dbReference type="Gene3D" id="3.40.50.1460">
    <property type="match status" value="1"/>
</dbReference>
<dbReference type="PROSITE" id="PS00626">
    <property type="entry name" value="RCC1_2"/>
    <property type="match status" value="2"/>
</dbReference>
<dbReference type="Gene3D" id="2.130.10.30">
    <property type="entry name" value="Regulator of chromosome condensation 1/beta-lactamase-inhibitor protein II"/>
    <property type="match status" value="2"/>
</dbReference>
<dbReference type="SUPFAM" id="SSF52129">
    <property type="entry name" value="Caspase-like"/>
    <property type="match status" value="1"/>
</dbReference>
<evidence type="ECO:0000259" key="2">
    <source>
        <dbReference type="Pfam" id="PF00656"/>
    </source>
</evidence>
<dbReference type="PANTHER" id="PTHR45982">
    <property type="entry name" value="REGULATOR OF CHROMOSOME CONDENSATION"/>
    <property type="match status" value="1"/>
</dbReference>
<feature type="compositionally biased region" description="Low complexity" evidence="1">
    <location>
        <begin position="276"/>
        <end position="296"/>
    </location>
</feature>
<dbReference type="RefSeq" id="WP_020514794.1">
    <property type="nucleotide sequence ID" value="NZ_JBIAZU010000006.1"/>
</dbReference>
<dbReference type="Pfam" id="PF13540">
    <property type="entry name" value="RCC1_2"/>
    <property type="match status" value="5"/>
</dbReference>
<dbReference type="InterPro" id="IPR011600">
    <property type="entry name" value="Pept_C14_caspase"/>
</dbReference>
<dbReference type="SUPFAM" id="SSF50985">
    <property type="entry name" value="RCC1/BLIP-II"/>
    <property type="match status" value="1"/>
</dbReference>
<dbReference type="InterPro" id="IPR009091">
    <property type="entry name" value="RCC1/BLIP-II"/>
</dbReference>
<reference evidence="3 4" key="1">
    <citation type="submission" date="2024-10" db="EMBL/GenBank/DDBJ databases">
        <title>The Natural Products Discovery Center: Release of the First 8490 Sequenced Strains for Exploring Actinobacteria Biosynthetic Diversity.</title>
        <authorList>
            <person name="Kalkreuter E."/>
            <person name="Kautsar S.A."/>
            <person name="Yang D."/>
            <person name="Bader C.D."/>
            <person name="Teijaro C.N."/>
            <person name="Fluegel L."/>
            <person name="Davis C.M."/>
            <person name="Simpson J.R."/>
            <person name="Lauterbach L."/>
            <person name="Steele A.D."/>
            <person name="Gui C."/>
            <person name="Meng S."/>
            <person name="Li G."/>
            <person name="Viehrig K."/>
            <person name="Ye F."/>
            <person name="Su P."/>
            <person name="Kiefer A.F."/>
            <person name="Nichols A."/>
            <person name="Cepeda A.J."/>
            <person name="Yan W."/>
            <person name="Fan B."/>
            <person name="Jiang Y."/>
            <person name="Adhikari A."/>
            <person name="Zheng C.-J."/>
            <person name="Schuster L."/>
            <person name="Cowan T.M."/>
            <person name="Smanski M.J."/>
            <person name="Chevrette M.G."/>
            <person name="De Carvalho L.P.S."/>
            <person name="Shen B."/>
        </authorList>
    </citation>
    <scope>NUCLEOTIDE SEQUENCE [LARGE SCALE GENOMIC DNA]</scope>
    <source>
        <strain evidence="3 4">NPDC000087</strain>
    </source>
</reference>
<proteinExistence type="predicted"/>
<keyword evidence="4" id="KW-1185">Reference proteome</keyword>
<name>A0ABW6WM83_9ACTN</name>
<feature type="region of interest" description="Disordered" evidence="1">
    <location>
        <begin position="259"/>
        <end position="296"/>
    </location>
</feature>
<evidence type="ECO:0000313" key="3">
    <source>
        <dbReference type="EMBL" id="MFF5294399.1"/>
    </source>
</evidence>
<organism evidence="3 4">
    <name type="scientific">Paractinoplanes globisporus</name>
    <dbReference type="NCBI Taxonomy" id="113565"/>
    <lineage>
        <taxon>Bacteria</taxon>
        <taxon>Bacillati</taxon>
        <taxon>Actinomycetota</taxon>
        <taxon>Actinomycetes</taxon>
        <taxon>Micromonosporales</taxon>
        <taxon>Micromonosporaceae</taxon>
        <taxon>Paractinoplanes</taxon>
    </lineage>
</organism>
<dbReference type="EMBL" id="JBIAZU010000006">
    <property type="protein sequence ID" value="MFF5294399.1"/>
    <property type="molecule type" value="Genomic_DNA"/>
</dbReference>
<dbReference type="Pfam" id="PF00656">
    <property type="entry name" value="Peptidase_C14"/>
    <property type="match status" value="1"/>
</dbReference>
<accession>A0ABW6WM83</accession>
<dbReference type="Proteomes" id="UP001602245">
    <property type="component" value="Unassembled WGS sequence"/>
</dbReference>